<sequence>MGRRKSTTVIPRARMSVNVGRCAWQGSLGVISLAARLRFNTPHRYLTDANLPASARAFHPILPACLALFLSSRLGACIMVLRGVWTRLRCLVVTECERSGGRQPWEVRGQRGVEVERTFLGCAQVGNGWSRCTCDSSVRKGTQRGSFLVRLVVVSNNYCSSVN</sequence>
<gene>
    <name evidence="1" type="ORF">M427DRAFT_183643</name>
</gene>
<keyword evidence="2" id="KW-1185">Reference proteome</keyword>
<protein>
    <submittedName>
        <fullName evidence="1">Uncharacterized protein</fullName>
    </submittedName>
</protein>
<evidence type="ECO:0000313" key="1">
    <source>
        <dbReference type="EMBL" id="KXS10282.1"/>
    </source>
</evidence>
<organism evidence="1 2">
    <name type="scientific">Gonapodya prolifera (strain JEL478)</name>
    <name type="common">Monoblepharis prolifera</name>
    <dbReference type="NCBI Taxonomy" id="1344416"/>
    <lineage>
        <taxon>Eukaryota</taxon>
        <taxon>Fungi</taxon>
        <taxon>Fungi incertae sedis</taxon>
        <taxon>Chytridiomycota</taxon>
        <taxon>Chytridiomycota incertae sedis</taxon>
        <taxon>Monoblepharidomycetes</taxon>
        <taxon>Monoblepharidales</taxon>
        <taxon>Gonapodyaceae</taxon>
        <taxon>Gonapodya</taxon>
    </lineage>
</organism>
<dbReference type="Proteomes" id="UP000070544">
    <property type="component" value="Unassembled WGS sequence"/>
</dbReference>
<accession>A0A139A0L6</accession>
<dbReference type="AlphaFoldDB" id="A0A139A0L6"/>
<dbReference type="EMBL" id="KQ965831">
    <property type="protein sequence ID" value="KXS10282.1"/>
    <property type="molecule type" value="Genomic_DNA"/>
</dbReference>
<reference evidence="1 2" key="1">
    <citation type="journal article" date="2015" name="Genome Biol. Evol.">
        <title>Phylogenomic analyses indicate that early fungi evolved digesting cell walls of algal ancestors of land plants.</title>
        <authorList>
            <person name="Chang Y."/>
            <person name="Wang S."/>
            <person name="Sekimoto S."/>
            <person name="Aerts A.L."/>
            <person name="Choi C."/>
            <person name="Clum A."/>
            <person name="LaButti K.M."/>
            <person name="Lindquist E.A."/>
            <person name="Yee Ngan C."/>
            <person name="Ohm R.A."/>
            <person name="Salamov A.A."/>
            <person name="Grigoriev I.V."/>
            <person name="Spatafora J.W."/>
            <person name="Berbee M.L."/>
        </authorList>
    </citation>
    <scope>NUCLEOTIDE SEQUENCE [LARGE SCALE GENOMIC DNA]</scope>
    <source>
        <strain evidence="1 2">JEL478</strain>
    </source>
</reference>
<name>A0A139A0L6_GONPJ</name>
<proteinExistence type="predicted"/>
<evidence type="ECO:0000313" key="2">
    <source>
        <dbReference type="Proteomes" id="UP000070544"/>
    </source>
</evidence>